<feature type="compositionally biased region" description="Polar residues" evidence="1">
    <location>
        <begin position="73"/>
        <end position="104"/>
    </location>
</feature>
<keyword evidence="3" id="KW-0808">Transferase</keyword>
<feature type="region of interest" description="Disordered" evidence="1">
    <location>
        <begin position="1"/>
        <end position="130"/>
    </location>
</feature>
<comment type="caution">
    <text evidence="3">The sequence shown here is derived from an EMBL/GenBank/DDBJ whole genome shotgun (WGS) entry which is preliminary data.</text>
</comment>
<reference evidence="3 4" key="1">
    <citation type="submission" date="2016-02" db="EMBL/GenBank/DDBJ databases">
        <title>Genome analysis of coral dinoflagellate symbionts highlights evolutionary adaptations to a symbiotic lifestyle.</title>
        <authorList>
            <person name="Aranda M."/>
            <person name="Li Y."/>
            <person name="Liew Y.J."/>
            <person name="Baumgarten S."/>
            <person name="Simakov O."/>
            <person name="Wilson M."/>
            <person name="Piel J."/>
            <person name="Ashoor H."/>
            <person name="Bougouffa S."/>
            <person name="Bajic V.B."/>
            <person name="Ryu T."/>
            <person name="Ravasi T."/>
            <person name="Bayer T."/>
            <person name="Micklem G."/>
            <person name="Kim H."/>
            <person name="Bhak J."/>
            <person name="Lajeunesse T.C."/>
            <person name="Voolstra C.R."/>
        </authorList>
    </citation>
    <scope>NUCLEOTIDE SEQUENCE [LARGE SCALE GENOMIC DNA]</scope>
    <source>
        <strain evidence="3 4">CCMP2467</strain>
    </source>
</reference>
<dbReference type="PROSITE" id="PS50011">
    <property type="entry name" value="PROTEIN_KINASE_DOM"/>
    <property type="match status" value="1"/>
</dbReference>
<feature type="compositionally biased region" description="Low complexity" evidence="1">
    <location>
        <begin position="227"/>
        <end position="237"/>
    </location>
</feature>
<dbReference type="PANTHER" id="PTHR44167">
    <property type="entry name" value="OVARIAN-SPECIFIC SERINE/THREONINE-PROTEIN KINASE LOK-RELATED"/>
    <property type="match status" value="1"/>
</dbReference>
<dbReference type="Pfam" id="PF00069">
    <property type="entry name" value="Pkinase"/>
    <property type="match status" value="1"/>
</dbReference>
<gene>
    <name evidence="3" type="primary">Mark3</name>
    <name evidence="3" type="ORF">AK812_SmicGene39468</name>
</gene>
<dbReference type="SUPFAM" id="SSF56112">
    <property type="entry name" value="Protein kinase-like (PK-like)"/>
    <property type="match status" value="1"/>
</dbReference>
<feature type="compositionally biased region" description="Basic and acidic residues" evidence="1">
    <location>
        <begin position="117"/>
        <end position="129"/>
    </location>
</feature>
<feature type="compositionally biased region" description="Basic and acidic residues" evidence="1">
    <location>
        <begin position="182"/>
        <end position="194"/>
    </location>
</feature>
<dbReference type="GO" id="GO:0005524">
    <property type="term" value="F:ATP binding"/>
    <property type="evidence" value="ECO:0007669"/>
    <property type="project" value="InterPro"/>
</dbReference>
<dbReference type="Gene3D" id="1.10.510.10">
    <property type="entry name" value="Transferase(Phosphotransferase) domain 1"/>
    <property type="match status" value="1"/>
</dbReference>
<evidence type="ECO:0000313" key="3">
    <source>
        <dbReference type="EMBL" id="OLP80152.1"/>
    </source>
</evidence>
<keyword evidence="3" id="KW-0418">Kinase</keyword>
<dbReference type="GO" id="GO:0005634">
    <property type="term" value="C:nucleus"/>
    <property type="evidence" value="ECO:0007669"/>
    <property type="project" value="TreeGrafter"/>
</dbReference>
<dbReference type="OrthoDB" id="415198at2759"/>
<dbReference type="Gene3D" id="3.30.200.20">
    <property type="entry name" value="Phosphorylase Kinase, domain 1"/>
    <property type="match status" value="1"/>
</dbReference>
<organism evidence="3 4">
    <name type="scientific">Symbiodinium microadriaticum</name>
    <name type="common">Dinoflagellate</name>
    <name type="synonym">Zooxanthella microadriatica</name>
    <dbReference type="NCBI Taxonomy" id="2951"/>
    <lineage>
        <taxon>Eukaryota</taxon>
        <taxon>Sar</taxon>
        <taxon>Alveolata</taxon>
        <taxon>Dinophyceae</taxon>
        <taxon>Suessiales</taxon>
        <taxon>Symbiodiniaceae</taxon>
        <taxon>Symbiodinium</taxon>
    </lineage>
</organism>
<dbReference type="InterPro" id="IPR008271">
    <property type="entry name" value="Ser/Thr_kinase_AS"/>
</dbReference>
<proteinExistence type="predicted"/>
<accession>A0A1Q9CB45</accession>
<evidence type="ECO:0000256" key="1">
    <source>
        <dbReference type="SAM" id="MobiDB-lite"/>
    </source>
</evidence>
<keyword evidence="4" id="KW-1185">Reference proteome</keyword>
<dbReference type="InterPro" id="IPR000719">
    <property type="entry name" value="Prot_kinase_dom"/>
</dbReference>
<dbReference type="AlphaFoldDB" id="A0A1Q9CB45"/>
<dbReference type="SMART" id="SM00220">
    <property type="entry name" value="S_TKc"/>
    <property type="match status" value="1"/>
</dbReference>
<evidence type="ECO:0000259" key="2">
    <source>
        <dbReference type="PROSITE" id="PS50011"/>
    </source>
</evidence>
<dbReference type="PROSITE" id="PS00108">
    <property type="entry name" value="PROTEIN_KINASE_ST"/>
    <property type="match status" value="1"/>
</dbReference>
<feature type="region of interest" description="Disordered" evidence="1">
    <location>
        <begin position="145"/>
        <end position="242"/>
    </location>
</feature>
<dbReference type="GO" id="GO:0004674">
    <property type="term" value="F:protein serine/threonine kinase activity"/>
    <property type="evidence" value="ECO:0007669"/>
    <property type="project" value="TreeGrafter"/>
</dbReference>
<name>A0A1Q9CB45_SYMMI</name>
<dbReference type="Proteomes" id="UP000186817">
    <property type="component" value="Unassembled WGS sequence"/>
</dbReference>
<protein>
    <submittedName>
        <fullName evidence="3">MAP/microtubule affinity-regulating kinase 3</fullName>
    </submittedName>
</protein>
<feature type="domain" description="Protein kinase" evidence="2">
    <location>
        <begin position="261"/>
        <end position="554"/>
    </location>
</feature>
<dbReference type="EMBL" id="LSRX01001409">
    <property type="protein sequence ID" value="OLP80152.1"/>
    <property type="molecule type" value="Genomic_DNA"/>
</dbReference>
<dbReference type="GO" id="GO:0044773">
    <property type="term" value="P:mitotic DNA damage checkpoint signaling"/>
    <property type="evidence" value="ECO:0007669"/>
    <property type="project" value="TreeGrafter"/>
</dbReference>
<dbReference type="InterPro" id="IPR011009">
    <property type="entry name" value="Kinase-like_dom_sf"/>
</dbReference>
<sequence length="555" mass="61756">MTLRRKSSFSGCPALARLPLRPRHLEEGRSSPSCSPKGRGPMAATFAFESSPKTNRRLSSPKARDSGFFVSTGDGTQSAAVTRHVSSISTCDSITKPQTASTATLERRSSKSSLPDARSERSTDGDKSQKSVALMLAKCMQSSLKLPGMDSRSSPRNQPPSPEAGRSPLSAAGLVLSNGQTKETKARRDSDAQERPLLLPNEFKSRLLQRQGTSPPSLGGTRRGFDSPTSTTASPLPSFHPEKQIRAMEEKEKIFDLYLWNEVLQEEGDGGKVVVCEPKPIHSDVPFRTYVMKMRSKKSLREASMEEQFRKSLFSLLNLPEHAGVLPLQEVLEDSQFYYIVMEQATGGSFFGGLLTEFEDGVMPPAEVRRLMRGILEAIGHVHEQGMIHRDLKPDNLVMRLCDDELSPTGKSRQVAIIDFDHADPDFKASAKTPRSCEYFCGTVYFSAPEAFLGYFSPASDLYSIGIILYLLMAGKMPFDNSVFQEEMSVLQQSPKSRGWTMNVYKRLKTEPIDWRCDPWPKQPLCCSFCQWLLAFEPGKRPSSAEEALQHEWFA</sequence>
<evidence type="ECO:0000313" key="4">
    <source>
        <dbReference type="Proteomes" id="UP000186817"/>
    </source>
</evidence>
<dbReference type="PANTHER" id="PTHR44167:SF30">
    <property type="entry name" value="PHOSPHORYLASE KINASE"/>
    <property type="match status" value="1"/>
</dbReference>